<dbReference type="InterPro" id="IPR001841">
    <property type="entry name" value="Znf_RING"/>
</dbReference>
<dbReference type="InterPro" id="IPR013083">
    <property type="entry name" value="Znf_RING/FYVE/PHD"/>
</dbReference>
<dbReference type="GO" id="GO:0044790">
    <property type="term" value="P:suppression of viral release by host"/>
    <property type="evidence" value="ECO:0007669"/>
    <property type="project" value="TreeGrafter"/>
</dbReference>
<dbReference type="GO" id="GO:0008270">
    <property type="term" value="F:zinc ion binding"/>
    <property type="evidence" value="ECO:0007669"/>
    <property type="project" value="UniProtKB-KW"/>
</dbReference>
<dbReference type="InterPro" id="IPR000315">
    <property type="entry name" value="Znf_B-box"/>
</dbReference>
<evidence type="ECO:0000313" key="8">
    <source>
        <dbReference type="EMBL" id="AFO99482.1"/>
    </source>
</evidence>
<evidence type="ECO:0000259" key="6">
    <source>
        <dbReference type="PROSITE" id="PS50089"/>
    </source>
</evidence>
<feature type="compositionally biased region" description="Basic and acidic residues" evidence="5">
    <location>
        <begin position="491"/>
        <end position="502"/>
    </location>
</feature>
<feature type="domain" description="RING-type" evidence="6">
    <location>
        <begin position="36"/>
        <end position="75"/>
    </location>
</feature>
<evidence type="ECO:0000259" key="7">
    <source>
        <dbReference type="PROSITE" id="PS50119"/>
    </source>
</evidence>
<dbReference type="GO" id="GO:0008630">
    <property type="term" value="P:intrinsic apoptotic signaling pathway in response to DNA damage"/>
    <property type="evidence" value="ECO:0007669"/>
    <property type="project" value="TreeGrafter"/>
</dbReference>
<dbReference type="GO" id="GO:0005654">
    <property type="term" value="C:nucleoplasm"/>
    <property type="evidence" value="ECO:0007669"/>
    <property type="project" value="TreeGrafter"/>
</dbReference>
<feature type="domain" description="B box-type" evidence="7">
    <location>
        <begin position="172"/>
        <end position="215"/>
    </location>
</feature>
<keyword evidence="1" id="KW-0479">Metal-binding</keyword>
<dbReference type="PANTHER" id="PTHR25462">
    <property type="entry name" value="BONUS, ISOFORM C-RELATED"/>
    <property type="match status" value="1"/>
</dbReference>
<dbReference type="Pfam" id="PF12126">
    <property type="entry name" value="PML_CC"/>
    <property type="match status" value="1"/>
</dbReference>
<organism evidence="8">
    <name type="scientific">Callorhinchus milii</name>
    <name type="common">Ghost shark</name>
    <dbReference type="NCBI Taxonomy" id="7868"/>
    <lineage>
        <taxon>Eukaryota</taxon>
        <taxon>Metazoa</taxon>
        <taxon>Chordata</taxon>
        <taxon>Craniata</taxon>
        <taxon>Vertebrata</taxon>
        <taxon>Chondrichthyes</taxon>
        <taxon>Holocephali</taxon>
        <taxon>Chimaeriformes</taxon>
        <taxon>Callorhinchidae</taxon>
        <taxon>Callorhinchus</taxon>
    </lineage>
</organism>
<dbReference type="PANTHER" id="PTHR25462:SF302">
    <property type="entry name" value="PROTEIN PML"/>
    <property type="match status" value="1"/>
</dbReference>
<dbReference type="Gene3D" id="3.30.160.60">
    <property type="entry name" value="Classic Zinc Finger"/>
    <property type="match status" value="1"/>
</dbReference>
<feature type="compositionally biased region" description="Polar residues" evidence="5">
    <location>
        <begin position="513"/>
        <end position="524"/>
    </location>
</feature>
<dbReference type="Gene3D" id="3.30.40.10">
    <property type="entry name" value="Zinc/RING finger domain, C3HC4 (zinc finger)"/>
    <property type="match status" value="1"/>
</dbReference>
<dbReference type="SMART" id="SM00184">
    <property type="entry name" value="RING"/>
    <property type="match status" value="2"/>
</dbReference>
<dbReference type="InterPro" id="IPR021978">
    <property type="entry name" value="PML-like_CC"/>
</dbReference>
<evidence type="ECO:0000256" key="1">
    <source>
        <dbReference type="ARBA" id="ARBA00022723"/>
    </source>
</evidence>
<evidence type="ECO:0000256" key="3">
    <source>
        <dbReference type="ARBA" id="ARBA00022833"/>
    </source>
</evidence>
<feature type="non-terminal residue" evidence="8">
    <location>
        <position position="1"/>
    </location>
</feature>
<dbReference type="PROSITE" id="PS50119">
    <property type="entry name" value="ZF_BBOX"/>
    <property type="match status" value="1"/>
</dbReference>
<sequence length="557" mass="63219">RKLEGHRTRAASKCAWPTVMEADFEKNLSPEEYLQCGICNQQGTRPKLLRCLHTFCEECLQTKCKDQCIKCPTCDQLTEGDVGSLKDNILVANIRSKLEKQQEIRQSLQLVCGVCKASSFADFLCLLCDKFFCFNCFQNHEILLKNHRNQTEPVEKLKTLSSADFLKVLRRPKNLFCKNHEEEEEQISAYCITCSICLCLNCVVLEHKEHTYQSIKKEAISRRRELVEAKSSVVEIGKKFIKTREDLKLLVDNLRTSKYKVEDLIKAKVSLAIEKIQEEESKQLGELEKLYGGKVKMLEQNLKKTENVLERVTASTELVGKMLKYATDHEVLEMQGTVTSALGGLLGEEPPKVFVQDLSIDFEECSSDSQFLLGKLIVKKQANTQSRPMPLQTAQQGAEHIVKDKMAICQKKYAMSQEDIEYLQMKIKNFPINLAEASDSEVQSPVAKTNSDYSFSLCSPEEICKKRKNHEDTVSPSLRKKHKKTQNSNEHQIKLESREVSEGHSGAYFPNDNPHNPSCSSASISLVPVNSDSHCSRKETEDMDDIVEILIDSDDSK</sequence>
<evidence type="ECO:0000256" key="2">
    <source>
        <dbReference type="ARBA" id="ARBA00022771"/>
    </source>
</evidence>
<proteinExistence type="evidence at transcript level"/>
<dbReference type="InterPro" id="IPR017907">
    <property type="entry name" value="Znf_RING_CS"/>
</dbReference>
<dbReference type="SUPFAM" id="SSF57850">
    <property type="entry name" value="RING/U-box"/>
    <property type="match status" value="1"/>
</dbReference>
<dbReference type="SUPFAM" id="SSF57845">
    <property type="entry name" value="B-box zinc-binding domain"/>
    <property type="match status" value="1"/>
</dbReference>
<dbReference type="InterPro" id="IPR047153">
    <property type="entry name" value="TRIM45/56/19-like"/>
</dbReference>
<dbReference type="PROSITE" id="PS50089">
    <property type="entry name" value="ZF_RING_2"/>
    <property type="match status" value="1"/>
</dbReference>
<keyword evidence="3" id="KW-0862">Zinc</keyword>
<evidence type="ECO:0000256" key="5">
    <source>
        <dbReference type="SAM" id="MobiDB-lite"/>
    </source>
</evidence>
<name>V9KN69_CALMI</name>
<keyword evidence="2 4" id="KW-0863">Zinc-finger</keyword>
<evidence type="ECO:0000256" key="4">
    <source>
        <dbReference type="PROSITE-ProRule" id="PRU00024"/>
    </source>
</evidence>
<dbReference type="Pfam" id="PF00643">
    <property type="entry name" value="zf-B_box"/>
    <property type="match status" value="1"/>
</dbReference>
<dbReference type="SMART" id="SM00336">
    <property type="entry name" value="BBOX"/>
    <property type="match status" value="2"/>
</dbReference>
<feature type="region of interest" description="Disordered" evidence="5">
    <location>
        <begin position="468"/>
        <end position="524"/>
    </location>
</feature>
<dbReference type="EMBL" id="JW866965">
    <property type="protein sequence ID" value="AFO99482.1"/>
    <property type="molecule type" value="mRNA"/>
</dbReference>
<dbReference type="GO" id="GO:0045087">
    <property type="term" value="P:innate immune response"/>
    <property type="evidence" value="ECO:0007669"/>
    <property type="project" value="TreeGrafter"/>
</dbReference>
<dbReference type="CDD" id="cd19756">
    <property type="entry name" value="Bbox2"/>
    <property type="match status" value="1"/>
</dbReference>
<dbReference type="AlphaFoldDB" id="V9KN69"/>
<dbReference type="PROSITE" id="PS00518">
    <property type="entry name" value="ZF_RING_1"/>
    <property type="match status" value="1"/>
</dbReference>
<accession>V9KN69</accession>
<protein>
    <submittedName>
        <fullName evidence="8">Promyelocytic leukemia protein-like protein</fullName>
    </submittedName>
</protein>
<reference evidence="8" key="1">
    <citation type="journal article" date="2014" name="Nature">
        <title>Elephant shark genome provides unique insights into gnathostome evolution.</title>
        <authorList>
            <consortium name="International Elephant Shark Genome Sequencing Consortium"/>
            <person name="Venkatesh B."/>
            <person name="Lee A.P."/>
            <person name="Ravi V."/>
            <person name="Maurya A.K."/>
            <person name="Lian M.M."/>
            <person name="Swann J.B."/>
            <person name="Ohta Y."/>
            <person name="Flajnik M.F."/>
            <person name="Sutoh Y."/>
            <person name="Kasahara M."/>
            <person name="Hoon S."/>
            <person name="Gangu V."/>
            <person name="Roy S.W."/>
            <person name="Irimia M."/>
            <person name="Korzh V."/>
            <person name="Kondrychyn I."/>
            <person name="Lim Z.W."/>
            <person name="Tay B.H."/>
            <person name="Tohari S."/>
            <person name="Kong K.W."/>
            <person name="Ho S."/>
            <person name="Lorente-Galdos B."/>
            <person name="Quilez J."/>
            <person name="Marques-Bonet T."/>
            <person name="Raney B.J."/>
            <person name="Ingham P.W."/>
            <person name="Tay A."/>
            <person name="Hillier L.W."/>
            <person name="Minx P."/>
            <person name="Boehm T."/>
            <person name="Wilson R.K."/>
            <person name="Brenner S."/>
            <person name="Warren W.C."/>
        </authorList>
    </citation>
    <scope>NUCLEOTIDE SEQUENCE</scope>
    <source>
        <tissue evidence="8">Intestine</tissue>
    </source>
</reference>